<dbReference type="EMBL" id="BAABHK010000025">
    <property type="protein sequence ID" value="GAA4639007.1"/>
    <property type="molecule type" value="Genomic_DNA"/>
</dbReference>
<dbReference type="Pfam" id="PF00923">
    <property type="entry name" value="TAL_FSA"/>
    <property type="match status" value="1"/>
</dbReference>
<sequence>MSDPLAALSARGVSIWLDDLSRERLVSGSLADLVADKHVVGVTTNPTIFAKAITAGDAYNPQLHDLSVRGVEAEEALRALTTFDVRAACDVLRPVHDATNGVDGRVSIEVDPRLAHDPEATIAEARALWWLVDRPNLFIKIPAVRQGLPAIAACLAEGISINVTLIFSLSRYDAVIDAFLDGMERARQAGHDLSSLGSVASFFVSRLDAEVDARLDKIGTAEAAELRGRAALANARLAYQHYEQVFSSRRWEALRDAGARPQRPLWASTSTKDPASPDTRYVVGLVTAGVVNTMPEATLRAVGDHGQVPTDSVRGHYAEEQQVLNRLQALGIDYDDVVQKLEDEGVAAFEASWDRLREQLSATLRAQPAGQHRS</sequence>
<comment type="catalytic activity">
    <reaction evidence="10 11">
        <text>D-sedoheptulose 7-phosphate + D-glyceraldehyde 3-phosphate = D-erythrose 4-phosphate + beta-D-fructose 6-phosphate</text>
        <dbReference type="Rhea" id="RHEA:17053"/>
        <dbReference type="ChEBI" id="CHEBI:16897"/>
        <dbReference type="ChEBI" id="CHEBI:57483"/>
        <dbReference type="ChEBI" id="CHEBI:57634"/>
        <dbReference type="ChEBI" id="CHEBI:59776"/>
        <dbReference type="EC" id="2.2.1.2"/>
    </reaction>
</comment>
<dbReference type="RefSeq" id="WP_345442546.1">
    <property type="nucleotide sequence ID" value="NZ_BAABHK010000025.1"/>
</dbReference>
<dbReference type="Proteomes" id="UP001501442">
    <property type="component" value="Unassembled WGS sequence"/>
</dbReference>
<dbReference type="InterPro" id="IPR001585">
    <property type="entry name" value="TAL/FSA"/>
</dbReference>
<evidence type="ECO:0000256" key="11">
    <source>
        <dbReference type="HAMAP-Rule" id="MF_00493"/>
    </source>
</evidence>
<evidence type="ECO:0000256" key="5">
    <source>
        <dbReference type="ARBA" id="ARBA00013151"/>
    </source>
</evidence>
<dbReference type="PANTHER" id="PTHR10683">
    <property type="entry name" value="TRANSALDOLASE"/>
    <property type="match status" value="1"/>
</dbReference>
<evidence type="ECO:0000256" key="6">
    <source>
        <dbReference type="ARBA" id="ARBA00022490"/>
    </source>
</evidence>
<dbReference type="PANTHER" id="PTHR10683:SF31">
    <property type="entry name" value="TRANSALDOLASE"/>
    <property type="match status" value="1"/>
</dbReference>
<accession>A0ABP8UTA3</accession>
<dbReference type="NCBIfam" id="TIGR00876">
    <property type="entry name" value="tal_mycobact"/>
    <property type="match status" value="1"/>
</dbReference>
<reference evidence="13" key="1">
    <citation type="journal article" date="2019" name="Int. J. Syst. Evol. Microbiol.">
        <title>The Global Catalogue of Microorganisms (GCM) 10K type strain sequencing project: providing services to taxonomists for standard genome sequencing and annotation.</title>
        <authorList>
            <consortium name="The Broad Institute Genomics Platform"/>
            <consortium name="The Broad Institute Genome Sequencing Center for Infectious Disease"/>
            <person name="Wu L."/>
            <person name="Ma J."/>
        </authorList>
    </citation>
    <scope>NUCLEOTIDE SEQUENCE [LARGE SCALE GENOMIC DNA]</scope>
    <source>
        <strain evidence="13">JCM 17939</strain>
    </source>
</reference>
<comment type="caution">
    <text evidence="12">The sequence shown here is derived from an EMBL/GenBank/DDBJ whole genome shotgun (WGS) entry which is preliminary data.</text>
</comment>
<evidence type="ECO:0000313" key="12">
    <source>
        <dbReference type="EMBL" id="GAA4639007.1"/>
    </source>
</evidence>
<comment type="function">
    <text evidence="1 11">Transaldolase is important for the balance of metabolites in the pentose-phosphate pathway.</text>
</comment>
<proteinExistence type="inferred from homology"/>
<protein>
    <recommendedName>
        <fullName evidence="5 11">Transaldolase</fullName>
        <ecNumber evidence="5 11">2.2.1.2</ecNumber>
    </recommendedName>
</protein>
<dbReference type="NCBIfam" id="NF002881">
    <property type="entry name" value="PRK03343.1"/>
    <property type="match status" value="1"/>
</dbReference>
<dbReference type="InterPro" id="IPR018225">
    <property type="entry name" value="Transaldolase_AS"/>
</dbReference>
<evidence type="ECO:0000256" key="1">
    <source>
        <dbReference type="ARBA" id="ARBA00003518"/>
    </source>
</evidence>
<evidence type="ECO:0000256" key="4">
    <source>
        <dbReference type="ARBA" id="ARBA00008426"/>
    </source>
</evidence>
<dbReference type="CDD" id="cd00955">
    <property type="entry name" value="Transaldolase_like"/>
    <property type="match status" value="1"/>
</dbReference>
<evidence type="ECO:0000256" key="9">
    <source>
        <dbReference type="ARBA" id="ARBA00023270"/>
    </source>
</evidence>
<keyword evidence="7 11" id="KW-0808">Transferase</keyword>
<dbReference type="EC" id="2.2.1.2" evidence="5 11"/>
<dbReference type="HAMAP" id="MF_00493">
    <property type="entry name" value="Transaldolase_2"/>
    <property type="match status" value="1"/>
</dbReference>
<comment type="subcellular location">
    <subcellularLocation>
        <location evidence="2 11">Cytoplasm</location>
    </subcellularLocation>
</comment>
<dbReference type="PROSITE" id="PS01054">
    <property type="entry name" value="TRANSALDOLASE_1"/>
    <property type="match status" value="1"/>
</dbReference>
<evidence type="ECO:0000256" key="2">
    <source>
        <dbReference type="ARBA" id="ARBA00004496"/>
    </source>
</evidence>
<dbReference type="PIRSF" id="PIRSF036915">
    <property type="entry name" value="Trnald_Bac_Plnt"/>
    <property type="match status" value="1"/>
</dbReference>
<keyword evidence="6 11" id="KW-0963">Cytoplasm</keyword>
<dbReference type="SUPFAM" id="SSF51569">
    <property type="entry name" value="Aldolase"/>
    <property type="match status" value="1"/>
</dbReference>
<keyword evidence="13" id="KW-1185">Reference proteome</keyword>
<comment type="pathway">
    <text evidence="3 11">Carbohydrate degradation; pentose phosphate pathway; D-glyceraldehyde 3-phosphate and beta-D-fructose 6-phosphate from D-ribose 5-phosphate and D-xylulose 5-phosphate (non-oxidative stage): step 2/3.</text>
</comment>
<dbReference type="InterPro" id="IPR004732">
    <property type="entry name" value="Transaldolase_2"/>
</dbReference>
<keyword evidence="8 11" id="KW-0570">Pentose shunt</keyword>
<dbReference type="Gene3D" id="3.20.20.70">
    <property type="entry name" value="Aldolase class I"/>
    <property type="match status" value="1"/>
</dbReference>
<comment type="similarity">
    <text evidence="4 11">Belongs to the transaldolase family. Type 2 subfamily.</text>
</comment>
<evidence type="ECO:0000256" key="8">
    <source>
        <dbReference type="ARBA" id="ARBA00023126"/>
    </source>
</evidence>
<organism evidence="12 13">
    <name type="scientific">Actinoallomurus vinaceus</name>
    <dbReference type="NCBI Taxonomy" id="1080074"/>
    <lineage>
        <taxon>Bacteria</taxon>
        <taxon>Bacillati</taxon>
        <taxon>Actinomycetota</taxon>
        <taxon>Actinomycetes</taxon>
        <taxon>Streptosporangiales</taxon>
        <taxon>Thermomonosporaceae</taxon>
        <taxon>Actinoallomurus</taxon>
    </lineage>
</organism>
<gene>
    <name evidence="12" type="primary">tal_2</name>
    <name evidence="11" type="synonym">tal</name>
    <name evidence="12" type="ORF">GCM10023196_098950</name>
</gene>
<dbReference type="InterPro" id="IPR013785">
    <property type="entry name" value="Aldolase_TIM"/>
</dbReference>
<evidence type="ECO:0000256" key="7">
    <source>
        <dbReference type="ARBA" id="ARBA00022679"/>
    </source>
</evidence>
<keyword evidence="9 11" id="KW-0704">Schiff base</keyword>
<evidence type="ECO:0000313" key="13">
    <source>
        <dbReference type="Proteomes" id="UP001501442"/>
    </source>
</evidence>
<name>A0ABP8UTA3_9ACTN</name>
<evidence type="ECO:0000256" key="3">
    <source>
        <dbReference type="ARBA" id="ARBA00004857"/>
    </source>
</evidence>
<evidence type="ECO:0000256" key="10">
    <source>
        <dbReference type="ARBA" id="ARBA00048810"/>
    </source>
</evidence>
<feature type="active site" description="Schiff-base intermediate with substrate" evidence="11">
    <location>
        <position position="140"/>
    </location>
</feature>